<proteinExistence type="predicted"/>
<name>A0ABV3X843_9FIRM</name>
<keyword evidence="2" id="KW-1185">Reference proteome</keyword>
<gene>
    <name evidence="1" type="ORF">QCO44_11420</name>
</gene>
<evidence type="ECO:0000313" key="2">
    <source>
        <dbReference type="Proteomes" id="UP001559623"/>
    </source>
</evidence>
<dbReference type="Pfam" id="PF04245">
    <property type="entry name" value="NA37"/>
    <property type="match status" value="1"/>
</dbReference>
<evidence type="ECO:0000313" key="1">
    <source>
        <dbReference type="EMBL" id="MEX5286219.1"/>
    </source>
</evidence>
<protein>
    <submittedName>
        <fullName evidence="1">Nucleoid-associated protein</fullName>
    </submittedName>
</protein>
<organism evidence="1 2">
    <name type="scientific">Selenomonas sputigena</name>
    <dbReference type="NCBI Taxonomy" id="69823"/>
    <lineage>
        <taxon>Bacteria</taxon>
        <taxon>Bacillati</taxon>
        <taxon>Bacillota</taxon>
        <taxon>Negativicutes</taxon>
        <taxon>Selenomonadales</taxon>
        <taxon>Selenomonadaceae</taxon>
        <taxon>Selenomonas</taxon>
    </lineage>
</organism>
<sequence>MTIIDKAVLHILDAAGSSLLSAAELPLAGETSEYLLAHIEKSRKSPDKKAGTFYEDSECQKEIAAYLAGEKDFLAFSRTLAESFLRAFSHAAEAASMLLFVLEVHEDERRELVIFLCRSHAGFSPAVVDTENGLSAELSACSSLLPSASATMDEFAFVDLATLAVHVRAKRYTVDGNAIFVLPELVLECGQAPSAREALKKASDTAKKVAEAYGGDTVETAAAVKSFVANELAEKDAVNPFEAGREVFKGNPAMQADYEQTIEEAGFAKPVEMDKESILKKMKSHKLKTDTGIELVIPTDYFDNTEFIEFRRSEDGTISITLKQIQNIVNRG</sequence>
<comment type="caution">
    <text evidence="1">The sequence shown here is derived from an EMBL/GenBank/DDBJ whole genome shotgun (WGS) entry which is preliminary data.</text>
</comment>
<dbReference type="RefSeq" id="WP_368847937.1">
    <property type="nucleotide sequence ID" value="NZ_CP194411.1"/>
</dbReference>
<dbReference type="Proteomes" id="UP001559623">
    <property type="component" value="Unassembled WGS sequence"/>
</dbReference>
<dbReference type="EMBL" id="JARVLH010000009">
    <property type="protein sequence ID" value="MEX5286219.1"/>
    <property type="molecule type" value="Genomic_DNA"/>
</dbReference>
<accession>A0ABV3X843</accession>
<dbReference type="InterPro" id="IPR007358">
    <property type="entry name" value="Nucleoid_associated_NdpA"/>
</dbReference>
<reference evidence="1 2" key="1">
    <citation type="submission" date="2023-04" db="EMBL/GenBank/DDBJ databases">
        <title>Genome Sequence of Selenomonas sputigena ATCC 33150.</title>
        <authorList>
            <person name="Miller D.P."/>
            <person name="Anvari S."/>
            <person name="Polson S.W."/>
            <person name="Macdonald M."/>
            <person name="Mcdowell J.V."/>
        </authorList>
    </citation>
    <scope>NUCLEOTIDE SEQUENCE [LARGE SCALE GENOMIC DNA]</scope>
    <source>
        <strain evidence="1 2">ATCC 33150</strain>
    </source>
</reference>